<evidence type="ECO:0000313" key="2">
    <source>
        <dbReference type="EMBL" id="QQC89573.1"/>
    </source>
</evidence>
<gene>
    <name evidence="2" type="ORF">I8755_14955</name>
</gene>
<feature type="region of interest" description="Disordered" evidence="1">
    <location>
        <begin position="318"/>
        <end position="345"/>
    </location>
</feature>
<feature type="compositionally biased region" description="Low complexity" evidence="1">
    <location>
        <begin position="318"/>
        <end position="327"/>
    </location>
</feature>
<accession>A0A7T4PFY7</accession>
<feature type="compositionally biased region" description="Low complexity" evidence="1">
    <location>
        <begin position="137"/>
        <end position="152"/>
    </location>
</feature>
<dbReference type="EMBL" id="CP065959">
    <property type="protein sequence ID" value="QQC89573.1"/>
    <property type="molecule type" value="Genomic_DNA"/>
</dbReference>
<reference evidence="2 3" key="1">
    <citation type="submission" date="2020-12" db="EMBL/GenBank/DDBJ databases">
        <title>Identification and biosynthesis of polyene macrolides produced by Streptomyces alfalfae Men-myco-93-63.</title>
        <authorList>
            <person name="Liu D."/>
            <person name="Li Y."/>
            <person name="Liu L."/>
            <person name="Han X."/>
            <person name="Shen F."/>
        </authorList>
    </citation>
    <scope>NUCLEOTIDE SEQUENCE [LARGE SCALE GENOMIC DNA]</scope>
    <source>
        <strain evidence="2 3">Men-myco-93-63</strain>
    </source>
</reference>
<protein>
    <submittedName>
        <fullName evidence="2">Uncharacterized protein</fullName>
    </submittedName>
</protein>
<evidence type="ECO:0000313" key="3">
    <source>
        <dbReference type="Proteomes" id="UP000596130"/>
    </source>
</evidence>
<dbReference type="AlphaFoldDB" id="A0A7T4PFY7"/>
<evidence type="ECO:0000256" key="1">
    <source>
        <dbReference type="SAM" id="MobiDB-lite"/>
    </source>
</evidence>
<dbReference type="RefSeq" id="WP_198502753.1">
    <property type="nucleotide sequence ID" value="NZ_CP065959.1"/>
</dbReference>
<name>A0A7T4PFY7_9ACTN</name>
<organism evidence="2 3">
    <name type="scientific">Streptomyces alfalfae</name>
    <dbReference type="NCBI Taxonomy" id="1642299"/>
    <lineage>
        <taxon>Bacteria</taxon>
        <taxon>Bacillati</taxon>
        <taxon>Actinomycetota</taxon>
        <taxon>Actinomycetes</taxon>
        <taxon>Kitasatosporales</taxon>
        <taxon>Streptomycetaceae</taxon>
        <taxon>Streptomyces</taxon>
    </lineage>
</organism>
<dbReference type="Proteomes" id="UP000596130">
    <property type="component" value="Chromosome"/>
</dbReference>
<feature type="compositionally biased region" description="Basic and acidic residues" evidence="1">
    <location>
        <begin position="336"/>
        <end position="345"/>
    </location>
</feature>
<feature type="region of interest" description="Disordered" evidence="1">
    <location>
        <begin position="132"/>
        <end position="157"/>
    </location>
</feature>
<sequence length="345" mass="36695">MHRIGITPPRLPGLPSPLGRRLRAATRSTRFRLERAAAGRVRGRSEPLLTPVHLSLRDSRTLNLALDAAGVGAADRARLLISRGPRGLAVPLVHETHTAGAPLLTATVTLRDMRDGVWRLTVETRDAGGRVRRRGLAPAADAAPLATPTLPHAPDPRTGTLVRIVRCRSGRAALQATRSRPRAELVRFEPRGDGITVHGRLVGAASPDRRARAVRRRDKVTVPVDVAWSGAAFTLRVPLAAMTGAGPGQWVWDFRVGGLPLGRWLSDVRDPAAACPTPFRVFALPGGALVRAHAHFTGTGAFAVTCWDITDLAWTPGQGPAGQVPVPDAASGSGSGRRELTEETS</sequence>
<proteinExistence type="predicted"/>